<feature type="compositionally biased region" description="Polar residues" evidence="1">
    <location>
        <begin position="9"/>
        <end position="23"/>
    </location>
</feature>
<proteinExistence type="predicted"/>
<feature type="region of interest" description="Disordered" evidence="1">
    <location>
        <begin position="1"/>
        <end position="33"/>
    </location>
</feature>
<comment type="caution">
    <text evidence="2">The sequence shown here is derived from an EMBL/GenBank/DDBJ whole genome shotgun (WGS) entry which is preliminary data.</text>
</comment>
<gene>
    <name evidence="2" type="ORF">DPX16_13724</name>
</gene>
<accession>A0A3N0XRZ2</accession>
<dbReference type="Proteomes" id="UP000281406">
    <property type="component" value="Unassembled WGS sequence"/>
</dbReference>
<dbReference type="EMBL" id="RJVU01062584">
    <property type="protein sequence ID" value="ROJ29280.1"/>
    <property type="molecule type" value="Genomic_DNA"/>
</dbReference>
<dbReference type="AlphaFoldDB" id="A0A3N0XRZ2"/>
<evidence type="ECO:0000256" key="1">
    <source>
        <dbReference type="SAM" id="MobiDB-lite"/>
    </source>
</evidence>
<keyword evidence="3" id="KW-1185">Reference proteome</keyword>
<sequence>MPTMESKLETTSVSEPNVAAQSDQVERGAAGAPERGSWRLYSTHGFAVSSLSSCLSTLVPPRMLIAAAPPRPLDPMVLCCQVLVSMSFASIVGSWSANSTVAPLTIVSAVGLHTTCALGVHLLHPAITSFLVPPIT</sequence>
<protein>
    <submittedName>
        <fullName evidence="2">Uncharacterized protein</fullName>
    </submittedName>
</protein>
<name>A0A3N0XRZ2_ANAGA</name>
<evidence type="ECO:0000313" key="2">
    <source>
        <dbReference type="EMBL" id="ROJ29280.1"/>
    </source>
</evidence>
<organism evidence="2 3">
    <name type="scientific">Anabarilius grahami</name>
    <name type="common">Kanglang fish</name>
    <name type="synonym">Barilius grahami</name>
    <dbReference type="NCBI Taxonomy" id="495550"/>
    <lineage>
        <taxon>Eukaryota</taxon>
        <taxon>Metazoa</taxon>
        <taxon>Chordata</taxon>
        <taxon>Craniata</taxon>
        <taxon>Vertebrata</taxon>
        <taxon>Euteleostomi</taxon>
        <taxon>Actinopterygii</taxon>
        <taxon>Neopterygii</taxon>
        <taxon>Teleostei</taxon>
        <taxon>Ostariophysi</taxon>
        <taxon>Cypriniformes</taxon>
        <taxon>Xenocyprididae</taxon>
        <taxon>Xenocypridinae</taxon>
        <taxon>Xenocypridinae incertae sedis</taxon>
        <taxon>Anabarilius</taxon>
    </lineage>
</organism>
<evidence type="ECO:0000313" key="3">
    <source>
        <dbReference type="Proteomes" id="UP000281406"/>
    </source>
</evidence>
<reference evidence="2 3" key="1">
    <citation type="submission" date="2018-10" db="EMBL/GenBank/DDBJ databases">
        <title>Genome assembly for a Yunnan-Guizhou Plateau 3E fish, Anabarilius grahami (Regan), and its evolutionary and genetic applications.</title>
        <authorList>
            <person name="Jiang W."/>
        </authorList>
    </citation>
    <scope>NUCLEOTIDE SEQUENCE [LARGE SCALE GENOMIC DNA]</scope>
    <source>
        <strain evidence="2">AG-KIZ</strain>
        <tissue evidence="2">Muscle</tissue>
    </source>
</reference>